<evidence type="ECO:0000313" key="2">
    <source>
        <dbReference type="Proteomes" id="UP000294545"/>
    </source>
</evidence>
<evidence type="ECO:0000313" key="1">
    <source>
        <dbReference type="EMBL" id="TCK90599.1"/>
    </source>
</evidence>
<dbReference type="EMBL" id="SMGQ01000015">
    <property type="protein sequence ID" value="TCK90599.1"/>
    <property type="molecule type" value="Genomic_DNA"/>
</dbReference>
<dbReference type="RefSeq" id="WP_132283044.1">
    <property type="nucleotide sequence ID" value="NZ_SMGQ01000015.1"/>
</dbReference>
<comment type="caution">
    <text evidence="1">The sequence shown here is derived from an EMBL/GenBank/DDBJ whole genome shotgun (WGS) entry which is preliminary data.</text>
</comment>
<name>A0A4R1MJU8_9FIRM</name>
<dbReference type="AlphaFoldDB" id="A0A4R1MJU8"/>
<keyword evidence="2" id="KW-1185">Reference proteome</keyword>
<dbReference type="Proteomes" id="UP000294545">
    <property type="component" value="Unassembled WGS sequence"/>
</dbReference>
<protein>
    <submittedName>
        <fullName evidence="1">Uncharacterized protein</fullName>
    </submittedName>
</protein>
<accession>A0A4R1MJU8</accession>
<organism evidence="1 2">
    <name type="scientific">Natranaerovirga hydrolytica</name>
    <dbReference type="NCBI Taxonomy" id="680378"/>
    <lineage>
        <taxon>Bacteria</taxon>
        <taxon>Bacillati</taxon>
        <taxon>Bacillota</taxon>
        <taxon>Clostridia</taxon>
        <taxon>Lachnospirales</taxon>
        <taxon>Natranaerovirgaceae</taxon>
        <taxon>Natranaerovirga</taxon>
    </lineage>
</organism>
<reference evidence="1 2" key="1">
    <citation type="submission" date="2019-03" db="EMBL/GenBank/DDBJ databases">
        <title>Genomic Encyclopedia of Type Strains, Phase IV (KMG-IV): sequencing the most valuable type-strain genomes for metagenomic binning, comparative biology and taxonomic classification.</title>
        <authorList>
            <person name="Goeker M."/>
        </authorList>
    </citation>
    <scope>NUCLEOTIDE SEQUENCE [LARGE SCALE GENOMIC DNA]</scope>
    <source>
        <strain evidence="1 2">DSM 24176</strain>
    </source>
</reference>
<sequence length="136" mass="16224">MNTYLDYYKKRITPKLQDIDIFFRTLEEPNENIHIDVVSELLDLTPKEIRKIMKENDISYIHKNTFFMIMQNGSSFICKLFYRQLQAGLLTTYTPEKISYIYEIPEHIVTKAMQEADLPLVSSHNLEKLFSYIYID</sequence>
<dbReference type="OrthoDB" id="2051677at2"/>
<proteinExistence type="predicted"/>
<gene>
    <name evidence="1" type="ORF">EDC19_2368</name>
</gene>